<dbReference type="Proteomes" id="UP000321181">
    <property type="component" value="Unassembled WGS sequence"/>
</dbReference>
<keyword evidence="5" id="KW-1185">Reference proteome</keyword>
<feature type="region of interest" description="Disordered" evidence="1">
    <location>
        <begin position="1"/>
        <end position="30"/>
    </location>
</feature>
<keyword evidence="2" id="KW-1133">Transmembrane helix</keyword>
<dbReference type="EMBL" id="BJYY01000013">
    <property type="protein sequence ID" value="GEO34377.1"/>
    <property type="molecule type" value="Genomic_DNA"/>
</dbReference>
<reference evidence="4 5" key="1">
    <citation type="submission" date="2019-07" db="EMBL/GenBank/DDBJ databases">
        <title>Whole genome shotgun sequence of Cellulomonas aerilata NBRC 106308.</title>
        <authorList>
            <person name="Hosoyama A."/>
            <person name="Uohara A."/>
            <person name="Ohji S."/>
            <person name="Ichikawa N."/>
        </authorList>
    </citation>
    <scope>NUCLEOTIDE SEQUENCE [LARGE SCALE GENOMIC DNA]</scope>
    <source>
        <strain evidence="4 5">NBRC 106308</strain>
    </source>
</reference>
<comment type="caution">
    <text evidence="4">The sequence shown here is derived from an EMBL/GenBank/DDBJ whole genome shotgun (WGS) entry which is preliminary data.</text>
</comment>
<keyword evidence="2" id="KW-0472">Membrane</keyword>
<gene>
    <name evidence="4" type="ORF">CAE01nite_21020</name>
</gene>
<evidence type="ECO:0000256" key="2">
    <source>
        <dbReference type="SAM" id="Phobius"/>
    </source>
</evidence>
<evidence type="ECO:0000256" key="1">
    <source>
        <dbReference type="SAM" id="MobiDB-lite"/>
    </source>
</evidence>
<dbReference type="AlphaFoldDB" id="A0A512DD65"/>
<evidence type="ECO:0000313" key="4">
    <source>
        <dbReference type="EMBL" id="GEO34377.1"/>
    </source>
</evidence>
<dbReference type="RefSeq" id="WP_307724990.1">
    <property type="nucleotide sequence ID" value="NZ_BAAARM010000003.1"/>
</dbReference>
<name>A0A512DD65_9CELL</name>
<evidence type="ECO:0000313" key="5">
    <source>
        <dbReference type="Proteomes" id="UP000321181"/>
    </source>
</evidence>
<sequence>MRSAADAPARPEDVAIPGPGRPVRRGRVGDPERGSAVVDFALVSGLVALLFAAVVQVTLAVHVRNTLVDCAAEGARYAALADRTPQDGADRARALIAASLAPGFADDVTATDTELHGLPVVEVRVSAPLPIAGLVGPGGVLSVSGHALREPGA</sequence>
<keyword evidence="2" id="KW-0812">Transmembrane</keyword>
<organism evidence="4 5">
    <name type="scientific">Cellulomonas aerilata</name>
    <dbReference type="NCBI Taxonomy" id="515326"/>
    <lineage>
        <taxon>Bacteria</taxon>
        <taxon>Bacillati</taxon>
        <taxon>Actinomycetota</taxon>
        <taxon>Actinomycetes</taxon>
        <taxon>Micrococcales</taxon>
        <taxon>Cellulomonadaceae</taxon>
        <taxon>Cellulomonas</taxon>
    </lineage>
</organism>
<dbReference type="InterPro" id="IPR012495">
    <property type="entry name" value="TadE-like_dom"/>
</dbReference>
<evidence type="ECO:0000259" key="3">
    <source>
        <dbReference type="Pfam" id="PF07811"/>
    </source>
</evidence>
<feature type="transmembrane region" description="Helical" evidence="2">
    <location>
        <begin position="40"/>
        <end position="61"/>
    </location>
</feature>
<proteinExistence type="predicted"/>
<dbReference type="Pfam" id="PF07811">
    <property type="entry name" value="TadE"/>
    <property type="match status" value="1"/>
</dbReference>
<accession>A0A512DD65</accession>
<feature type="domain" description="TadE-like" evidence="3">
    <location>
        <begin position="34"/>
        <end position="76"/>
    </location>
</feature>
<protein>
    <recommendedName>
        <fullName evidence="3">TadE-like domain-containing protein</fullName>
    </recommendedName>
</protein>